<evidence type="ECO:0000259" key="13">
    <source>
        <dbReference type="Pfam" id="PF20791"/>
    </source>
</evidence>
<dbReference type="GO" id="GO:0009507">
    <property type="term" value="C:chloroplast"/>
    <property type="evidence" value="ECO:0007669"/>
    <property type="project" value="UniProtKB-SubCell"/>
</dbReference>
<reference evidence="14 15" key="1">
    <citation type="journal article" date="2018" name="Mol. Plant">
        <title>The genome of Artemisia annua provides insight into the evolution of Asteraceae family and artemisinin biosynthesis.</title>
        <authorList>
            <person name="Shen Q."/>
            <person name="Zhang L."/>
            <person name="Liao Z."/>
            <person name="Wang S."/>
            <person name="Yan T."/>
            <person name="Shi P."/>
            <person name="Liu M."/>
            <person name="Fu X."/>
            <person name="Pan Q."/>
            <person name="Wang Y."/>
            <person name="Lv Z."/>
            <person name="Lu X."/>
            <person name="Zhang F."/>
            <person name="Jiang W."/>
            <person name="Ma Y."/>
            <person name="Chen M."/>
            <person name="Hao X."/>
            <person name="Li L."/>
            <person name="Tang Y."/>
            <person name="Lv G."/>
            <person name="Zhou Y."/>
            <person name="Sun X."/>
            <person name="Brodelius P.E."/>
            <person name="Rose J.K.C."/>
            <person name="Tang K."/>
        </authorList>
    </citation>
    <scope>NUCLEOTIDE SEQUENCE [LARGE SCALE GENOMIC DNA]</scope>
    <source>
        <strain evidence="15">cv. Huhao1</strain>
        <tissue evidence="14">Leaf</tissue>
    </source>
</reference>
<dbReference type="PANTHER" id="PTHR31727">
    <property type="entry name" value="OLEOYL-ACYL CARRIER PROTEIN THIOESTERASE 1, CHLOROPLASTIC"/>
    <property type="match status" value="1"/>
</dbReference>
<comment type="caution">
    <text evidence="14">The sequence shown here is derived from an EMBL/GenBank/DDBJ whole genome shotgun (WGS) entry which is preliminary data.</text>
</comment>
<evidence type="ECO:0000256" key="11">
    <source>
        <dbReference type="RuleBase" id="RU363096"/>
    </source>
</evidence>
<evidence type="ECO:0000256" key="10">
    <source>
        <dbReference type="ARBA" id="ARBA00023160"/>
    </source>
</evidence>
<comment type="similarity">
    <text evidence="2 11">Belongs to the acyl-ACP thioesterase family.</text>
</comment>
<dbReference type="CDD" id="cd00586">
    <property type="entry name" value="4HBT"/>
    <property type="match status" value="1"/>
</dbReference>
<dbReference type="OrthoDB" id="1724019at2759"/>
<evidence type="ECO:0000256" key="4">
    <source>
        <dbReference type="ARBA" id="ARBA00022528"/>
    </source>
</evidence>
<evidence type="ECO:0000259" key="12">
    <source>
        <dbReference type="Pfam" id="PF01643"/>
    </source>
</evidence>
<dbReference type="InterPro" id="IPR049427">
    <property type="entry name" value="Acyl-ACP_TE_C"/>
</dbReference>
<proteinExistence type="inferred from homology"/>
<name>A0A2U1LUV7_ARTAN</name>
<evidence type="ECO:0000313" key="14">
    <source>
        <dbReference type="EMBL" id="PWA52785.1"/>
    </source>
</evidence>
<evidence type="ECO:0000256" key="7">
    <source>
        <dbReference type="ARBA" id="ARBA00022832"/>
    </source>
</evidence>
<dbReference type="Pfam" id="PF01643">
    <property type="entry name" value="Acyl-ACP_TE"/>
    <property type="match status" value="1"/>
</dbReference>
<evidence type="ECO:0000256" key="8">
    <source>
        <dbReference type="ARBA" id="ARBA00022946"/>
    </source>
</evidence>
<dbReference type="GO" id="GO:0000036">
    <property type="term" value="F:acyl carrier activity"/>
    <property type="evidence" value="ECO:0007669"/>
    <property type="project" value="TreeGrafter"/>
</dbReference>
<evidence type="ECO:0000256" key="6">
    <source>
        <dbReference type="ARBA" id="ARBA00022801"/>
    </source>
</evidence>
<evidence type="ECO:0000256" key="3">
    <source>
        <dbReference type="ARBA" id="ARBA00022516"/>
    </source>
</evidence>
<dbReference type="AlphaFoldDB" id="A0A2U1LUV7"/>
<dbReference type="InterPro" id="IPR029069">
    <property type="entry name" value="HotDog_dom_sf"/>
</dbReference>
<evidence type="ECO:0000256" key="2">
    <source>
        <dbReference type="ARBA" id="ARBA00006500"/>
    </source>
</evidence>
<feature type="domain" description="Acyl-ACP thioesterase N-terminal hotdog" evidence="12">
    <location>
        <begin position="106"/>
        <end position="238"/>
    </location>
</feature>
<evidence type="ECO:0000256" key="9">
    <source>
        <dbReference type="ARBA" id="ARBA00023098"/>
    </source>
</evidence>
<evidence type="ECO:0000313" key="15">
    <source>
        <dbReference type="Proteomes" id="UP000245207"/>
    </source>
</evidence>
<keyword evidence="8" id="KW-0809">Transit peptide</keyword>
<feature type="domain" description="Acyl-ACP thioesterase-like C-terminal" evidence="13">
    <location>
        <begin position="269"/>
        <end position="353"/>
    </location>
</feature>
<keyword evidence="7 11" id="KW-0276">Fatty acid metabolism</keyword>
<dbReference type="PANTHER" id="PTHR31727:SF13">
    <property type="entry name" value="ACYL-[ACYL-CARRIER-PROTEIN] HYDROLASE"/>
    <property type="match status" value="1"/>
</dbReference>
<keyword evidence="3 11" id="KW-0444">Lipid biosynthesis</keyword>
<dbReference type="SUPFAM" id="SSF54637">
    <property type="entry name" value="Thioesterase/thiol ester dehydrase-isomerase"/>
    <property type="match status" value="2"/>
</dbReference>
<comment type="function">
    <text evidence="11">Plays an essential role in chain termination during de novo fatty acid synthesis.</text>
</comment>
<protein>
    <recommendedName>
        <fullName evidence="11">Acyl-[acyl-carrier-protein] hydrolase</fullName>
        <ecNumber evidence="11">3.1.2.-</ecNumber>
    </recommendedName>
</protein>
<keyword evidence="9 11" id="KW-0443">Lipid metabolism</keyword>
<organism evidence="14 15">
    <name type="scientific">Artemisia annua</name>
    <name type="common">Sweet wormwood</name>
    <dbReference type="NCBI Taxonomy" id="35608"/>
    <lineage>
        <taxon>Eukaryota</taxon>
        <taxon>Viridiplantae</taxon>
        <taxon>Streptophyta</taxon>
        <taxon>Embryophyta</taxon>
        <taxon>Tracheophyta</taxon>
        <taxon>Spermatophyta</taxon>
        <taxon>Magnoliopsida</taxon>
        <taxon>eudicotyledons</taxon>
        <taxon>Gunneridae</taxon>
        <taxon>Pentapetalae</taxon>
        <taxon>asterids</taxon>
        <taxon>campanulids</taxon>
        <taxon>Asterales</taxon>
        <taxon>Asteraceae</taxon>
        <taxon>Asteroideae</taxon>
        <taxon>Anthemideae</taxon>
        <taxon>Artemisiinae</taxon>
        <taxon>Artemisia</taxon>
    </lineage>
</organism>
<dbReference type="GO" id="GO:0016297">
    <property type="term" value="F:fatty acyl-[ACP] hydrolase activity"/>
    <property type="evidence" value="ECO:0007669"/>
    <property type="project" value="InterPro"/>
</dbReference>
<dbReference type="EMBL" id="PKPP01007651">
    <property type="protein sequence ID" value="PWA52785.1"/>
    <property type="molecule type" value="Genomic_DNA"/>
</dbReference>
<sequence>MAMSASFFLNSNFSYHNMTSRSLRGIQGTINVHQIIETKDSVFQSPQVKVLNKVNTTRVGAIDRSKLHPSARTSLLKPTMMLDQKIHNSIMVSNLSSGKMVDRFVLREKFNIRTYETGPDRTLSIETLMNYLQETSVNHMKAIGLLGDGLGLTPEMCKKNLIWVMAKMQVVVDRYPIWGDIVQIDTWKGASGKIGLSSDWVFSDSKTGEILVRASCVWLMMNKETRKLSKFPHEVRAELDRYIVDAPPVVKQDTRKWSKRDESIVDHVCNGLMPSRSDLDINQHVNNAKYVGWILESVPKAIGENYELASISLEYLRECRKDSVVESHTYVTGSNNGKRGDYIHVECEHMLQLEIESGGGEIMKGSV</sequence>
<dbReference type="STRING" id="35608.A0A2U1LUV7"/>
<gene>
    <name evidence="14" type="ORF">CTI12_AA453690</name>
</gene>
<dbReference type="Pfam" id="PF20791">
    <property type="entry name" value="Acyl-ACP_TE_C"/>
    <property type="match status" value="1"/>
</dbReference>
<keyword evidence="15" id="KW-1185">Reference proteome</keyword>
<keyword evidence="4 11" id="KW-0150">Chloroplast</keyword>
<dbReference type="Proteomes" id="UP000245207">
    <property type="component" value="Unassembled WGS sequence"/>
</dbReference>
<keyword evidence="10 11" id="KW-0275">Fatty acid biosynthesis</keyword>
<dbReference type="EC" id="3.1.2.-" evidence="11"/>
<keyword evidence="5 11" id="KW-0934">Plastid</keyword>
<accession>A0A2U1LUV7</accession>
<comment type="subcellular location">
    <subcellularLocation>
        <location evidence="1 11">Plastid</location>
        <location evidence="1 11">Chloroplast</location>
    </subcellularLocation>
</comment>
<dbReference type="FunFam" id="3.10.129.10:FF:000014">
    <property type="entry name" value="Acyl-[acyl-carrier-protein] hydrolase"/>
    <property type="match status" value="1"/>
</dbReference>
<dbReference type="InterPro" id="IPR002864">
    <property type="entry name" value="Acyl-ACP_thioesterase_NHD"/>
</dbReference>
<dbReference type="InterPro" id="IPR045023">
    <property type="entry name" value="FATA/B"/>
</dbReference>
<evidence type="ECO:0000256" key="1">
    <source>
        <dbReference type="ARBA" id="ARBA00004229"/>
    </source>
</evidence>
<evidence type="ECO:0000256" key="5">
    <source>
        <dbReference type="ARBA" id="ARBA00022640"/>
    </source>
</evidence>
<keyword evidence="6 11" id="KW-0378">Hydrolase</keyword>
<dbReference type="Gene3D" id="3.10.129.10">
    <property type="entry name" value="Hotdog Thioesterase"/>
    <property type="match status" value="1"/>
</dbReference>